<organism evidence="2 3">
    <name type="scientific">Olleya marilimosa</name>
    <dbReference type="NCBI Taxonomy" id="272164"/>
    <lineage>
        <taxon>Bacteria</taxon>
        <taxon>Pseudomonadati</taxon>
        <taxon>Bacteroidota</taxon>
        <taxon>Flavobacteriia</taxon>
        <taxon>Flavobacteriales</taxon>
        <taxon>Flavobacteriaceae</taxon>
    </lineage>
</organism>
<dbReference type="SUPFAM" id="SSF82185">
    <property type="entry name" value="Histone H3 K4-specific methyltransferase SET7/9 N-terminal domain"/>
    <property type="match status" value="1"/>
</dbReference>
<sequence length="661" mass="77049">MKKRSLFLLIITFIISFGLYQVYVFYFDNNDNIQSIYLVPKDAVYIIESQKPINNWDAISKNDIWKHLNTNTYFNTLATNLNKLDTIFKQKQGIFNRIGNREILISAHVYAPKQYGFLYVVDLQKIAKLNVIKNNLNTVINSNYKVSKRYYKENEITEIYDVKKYETLYISFIKNQMIASYTHTLVEASIDQYSNPEIGRNLNFIEVKKHVGYNDMFRLYFQYDYLDEFVNVFSETPGDLTKTLSQSLEFSGFSFDIEKNAIVANGITNTNDQASTYLKALQKSGQGKRTIKNIVPKNTAIYLSFGFKSFEDFYSNFETIQKENPEQFKSYAEGTSQIESFLKINLKTHFMSWIDDEIALIQLHSNVSDSKKDVALILKTKAIDDAKDNLNFILEQIRKRTPVKFKEVNYKGYTINFMSIKGFFKIILGDLFSNIEKPYFTIIDDYVIFSNEPNTLKSIINAYTNKETLNYFKAFNDFDNRFNNKSSVFAYINTPNLYNTAYDFVDIATKKQLKTNKDYFICFPQIGIQLTPSKNDFKSQLILEYQKPDKVKSNYTFDDAKPKTVITTPTSPTEENINKDTVFNIPELYPSDLTARLFTKKYSNGNTKFSVELKDGLKHGSYEAYYQNGNLKISGKYRKDKQVGTWKAYDINENLIFKTRF</sequence>
<reference evidence="2 3" key="1">
    <citation type="submission" date="2020-09" db="EMBL/GenBank/DDBJ databases">
        <title>Bacillus nautilus sp. nov., Chryseoglobus crepusculi sp. nov, and Psychrobacter noctis sp. nov., isolated from deep-sea sponges from the equatorial Atlantic.</title>
        <authorList>
            <person name="Stennett H.L."/>
            <person name="Williams S.E."/>
        </authorList>
    </citation>
    <scope>NUCLEOTIDE SEQUENCE [LARGE SCALE GENOMIC DNA]</scope>
    <source>
        <strain evidence="2 3">28M-24</strain>
    </source>
</reference>
<dbReference type="InterPro" id="IPR021787">
    <property type="entry name" value="DUF3352"/>
</dbReference>
<comment type="caution">
    <text evidence="2">The sequence shown here is derived from an EMBL/GenBank/DDBJ whole genome shotgun (WGS) entry which is preliminary data.</text>
</comment>
<dbReference type="Gene3D" id="2.20.110.10">
    <property type="entry name" value="Histone H3 K4-specific methyltransferase SET7/9 N-terminal domain"/>
    <property type="match status" value="1"/>
</dbReference>
<dbReference type="EMBL" id="JACXXH010000001">
    <property type="protein sequence ID" value="MBD3862125.1"/>
    <property type="molecule type" value="Genomic_DNA"/>
</dbReference>
<evidence type="ECO:0000256" key="1">
    <source>
        <dbReference type="SAM" id="Phobius"/>
    </source>
</evidence>
<keyword evidence="1" id="KW-1133">Transmembrane helix</keyword>
<keyword evidence="3" id="KW-1185">Reference proteome</keyword>
<accession>A0ABR8LUG2</accession>
<name>A0ABR8LUG2_9FLAO</name>
<protein>
    <submittedName>
        <fullName evidence="2">DUF3352 domain-containing protein</fullName>
    </submittedName>
</protein>
<gene>
    <name evidence="2" type="ORF">IEG06_01585</name>
</gene>
<dbReference type="RefSeq" id="WP_191100824.1">
    <property type="nucleotide sequence ID" value="NZ_JACXXH010000001.1"/>
</dbReference>
<keyword evidence="1" id="KW-0812">Transmembrane</keyword>
<feature type="transmembrane region" description="Helical" evidence="1">
    <location>
        <begin position="7"/>
        <end position="26"/>
    </location>
</feature>
<proteinExistence type="predicted"/>
<evidence type="ECO:0000313" key="3">
    <source>
        <dbReference type="Proteomes" id="UP000627521"/>
    </source>
</evidence>
<evidence type="ECO:0000313" key="2">
    <source>
        <dbReference type="EMBL" id="MBD3862125.1"/>
    </source>
</evidence>
<dbReference type="Pfam" id="PF11832">
    <property type="entry name" value="DUF3352"/>
    <property type="match status" value="1"/>
</dbReference>
<keyword evidence="1" id="KW-0472">Membrane</keyword>
<dbReference type="Proteomes" id="UP000627521">
    <property type="component" value="Unassembled WGS sequence"/>
</dbReference>